<accession>A0A0Q2QJ14</accession>
<sequence>MSFVSAAPDVVLAAASDVVHIGSSVTRANAAAAGSTTTLLAAGADEVSAAIAALLGEHGQAYQAVSAEVASFQQRFVQALNAGAGAYATAEAANAASLQSLEQGVLSAINAPFNALWGRPLIGNGRNGTPGTGQAGGPGGILWGNGGDGGSGASGQSGGAGGSAGLFGHGGTGGAGGVGLVGKTGAVGQAGGPGGTGGTGGIGGHGGLLFGNGGHGGAGGTGGIGGVGGSPDGSGVFGAGGKGGPGGVGGGGGAPGLLGSAGHSGAVGGIGADGATGSGSTGFAVGPFVNHTGLPNSQIYLTALGQTSPGQWSWIDQNGVAHAIDHNAANAPDHLTHNGVNYANMSFTLDQTGNFSIPSEFQGGRIFLSMKQPLYIGISPDNLGWAGLDPANPADPNYNTVYDWYELTYKYGSIPFGGNTTQVDQFGLPFTFTLTQDSTGFSDTRGITLSRAQLFHQYTTTLPTEFQSLIVNDATGNPLRILAPRTAQPGGLATWLDPAIDNFWSTYQTHPFFYDGPGYTVTGNVDAGGQFVYNLTPDGGSATSYTMVEPTTAQTFAANGPFVGVGQQGAFLAELNAAFNRGVANSPDQWANVDAYYPTGGRWNNWAQFFHANSIDGLAYGFPFDDVNSQSSVLILGNSLPPTRLSFDLF</sequence>
<feature type="domain" description="GH64" evidence="2">
    <location>
        <begin position="281"/>
        <end position="647"/>
    </location>
</feature>
<dbReference type="RefSeq" id="WP_055577258.1">
    <property type="nucleotide sequence ID" value="NZ_LKTM01000059.1"/>
</dbReference>
<dbReference type="PANTHER" id="PTHR38165:SF1">
    <property type="entry name" value="GLUCANASE B"/>
    <property type="match status" value="1"/>
</dbReference>
<dbReference type="PRINTS" id="PR01228">
    <property type="entry name" value="EGGSHELL"/>
</dbReference>
<evidence type="ECO:0000313" key="4">
    <source>
        <dbReference type="Proteomes" id="UP000051677"/>
    </source>
</evidence>
<dbReference type="Proteomes" id="UP000051677">
    <property type="component" value="Unassembled WGS sequence"/>
</dbReference>
<dbReference type="OrthoDB" id="2479530at2"/>
<protein>
    <submittedName>
        <fullName evidence="3">Transporter</fullName>
    </submittedName>
</protein>
<dbReference type="Pfam" id="PF16483">
    <property type="entry name" value="Glyco_hydro_64"/>
    <property type="match status" value="1"/>
</dbReference>
<gene>
    <name evidence="3" type="ORF">AO501_04965</name>
</gene>
<dbReference type="AlphaFoldDB" id="A0A0Q2QJ14"/>
<dbReference type="InterPro" id="IPR037176">
    <property type="entry name" value="Osmotin/thaumatin-like_sf"/>
</dbReference>
<dbReference type="SUPFAM" id="SSF140459">
    <property type="entry name" value="PE/PPE dimer-like"/>
    <property type="match status" value="1"/>
</dbReference>
<dbReference type="InterPro" id="IPR000084">
    <property type="entry name" value="PE-PGRS_N"/>
</dbReference>
<dbReference type="Pfam" id="PF00934">
    <property type="entry name" value="PE"/>
    <property type="match status" value="1"/>
</dbReference>
<proteinExistence type="predicted"/>
<dbReference type="Gene3D" id="3.30.920.50">
    <property type="entry name" value="Beta-1,3-glucanase, C-terminal domain"/>
    <property type="match status" value="1"/>
</dbReference>
<reference evidence="3 4" key="1">
    <citation type="submission" date="2015-10" db="EMBL/GenBank/DDBJ databases">
        <title>Mycobacterium gordonae draft genome assembly.</title>
        <authorList>
            <person name="Ustinova V."/>
            <person name="Smirnova T."/>
            <person name="Blagodatskikh K."/>
            <person name="Varlamov D."/>
            <person name="Larionova E."/>
            <person name="Chernousova L."/>
        </authorList>
    </citation>
    <scope>NUCLEOTIDE SEQUENCE [LARGE SCALE GENOMIC DNA]</scope>
    <source>
        <strain evidence="3 4">CTRI 14-8773</strain>
    </source>
</reference>
<evidence type="ECO:0000313" key="3">
    <source>
        <dbReference type="EMBL" id="KQH79869.1"/>
    </source>
</evidence>
<feature type="region of interest" description="Disordered" evidence="1">
    <location>
        <begin position="125"/>
        <end position="159"/>
    </location>
</feature>
<dbReference type="InterPro" id="IPR037398">
    <property type="entry name" value="Glyco_hydro_64_fam"/>
</dbReference>
<dbReference type="Gene3D" id="1.10.287.850">
    <property type="entry name" value="HP0062-like domain"/>
    <property type="match status" value="1"/>
</dbReference>
<dbReference type="InterPro" id="IPR038332">
    <property type="entry name" value="PPE_sf"/>
</dbReference>
<dbReference type="InterPro" id="IPR042517">
    <property type="entry name" value="Glyco_hydro_64_N_2"/>
</dbReference>
<dbReference type="PROSITE" id="PS52006">
    <property type="entry name" value="GH64"/>
    <property type="match status" value="1"/>
</dbReference>
<organism evidence="3 4">
    <name type="scientific">Mycobacterium gordonae</name>
    <dbReference type="NCBI Taxonomy" id="1778"/>
    <lineage>
        <taxon>Bacteria</taxon>
        <taxon>Bacillati</taxon>
        <taxon>Actinomycetota</taxon>
        <taxon>Actinomycetes</taxon>
        <taxon>Mycobacteriales</taxon>
        <taxon>Mycobacteriaceae</taxon>
        <taxon>Mycobacterium</taxon>
    </lineage>
</organism>
<dbReference type="PANTHER" id="PTHR38165">
    <property type="match status" value="1"/>
</dbReference>
<name>A0A0Q2QJ14_MYCGO</name>
<dbReference type="CDD" id="cd09214">
    <property type="entry name" value="GH64-like"/>
    <property type="match status" value="1"/>
</dbReference>
<dbReference type="InterPro" id="IPR032477">
    <property type="entry name" value="Glyco_hydro_64"/>
</dbReference>
<dbReference type="EMBL" id="LKTM01000059">
    <property type="protein sequence ID" value="KQH79869.1"/>
    <property type="molecule type" value="Genomic_DNA"/>
</dbReference>
<comment type="caution">
    <text evidence="3">The sequence shown here is derived from an EMBL/GenBank/DDBJ whole genome shotgun (WGS) entry which is preliminary data.</text>
</comment>
<evidence type="ECO:0000256" key="1">
    <source>
        <dbReference type="SAM" id="MobiDB-lite"/>
    </source>
</evidence>
<evidence type="ECO:0000259" key="2">
    <source>
        <dbReference type="PROSITE" id="PS52006"/>
    </source>
</evidence>
<dbReference type="Gene3D" id="2.60.110.10">
    <property type="entry name" value="Thaumatin"/>
    <property type="match status" value="1"/>
</dbReference>